<dbReference type="Proteomes" id="UP000237846">
    <property type="component" value="Unassembled WGS sequence"/>
</dbReference>
<protein>
    <submittedName>
        <fullName evidence="2">Pyridoxamine 5'-phosphate oxidase</fullName>
    </submittedName>
</protein>
<feature type="domain" description="Pyridoxamine 5'-phosphate oxidase N-terminal" evidence="1">
    <location>
        <begin position="18"/>
        <end position="147"/>
    </location>
</feature>
<dbReference type="Pfam" id="PF01243">
    <property type="entry name" value="PNPOx_N"/>
    <property type="match status" value="1"/>
</dbReference>
<evidence type="ECO:0000313" key="2">
    <source>
        <dbReference type="EMBL" id="PRX98682.1"/>
    </source>
</evidence>
<dbReference type="InterPro" id="IPR011576">
    <property type="entry name" value="Pyridox_Oxase_N"/>
</dbReference>
<comment type="caution">
    <text evidence="2">The sequence shown here is derived from an EMBL/GenBank/DDBJ whole genome shotgun (WGS) entry which is preliminary data.</text>
</comment>
<dbReference type="InterPro" id="IPR012349">
    <property type="entry name" value="Split_barrel_FMN-bd"/>
</dbReference>
<dbReference type="AlphaFoldDB" id="A0A2T0Q4F8"/>
<sequence length="173" mass="18750">MTSDHPHPAEQDPTSALADTARAIIDANRYLALGTADRTGSPWTTPVFFAHHEYRDFLWISAPGAAHSRNIAERAEVSAVVFDSGVAPGTGQAVYMAASAAEETDLDRWLALYPGAPERGGRTFPAEQVRPPAPYRLYRARVTQHWTLCPRDPGTACAPHGLAGDHRVRVAPI</sequence>
<name>A0A2T0Q4F8_9ACTN</name>
<dbReference type="OrthoDB" id="9788889at2"/>
<evidence type="ECO:0000259" key="1">
    <source>
        <dbReference type="Pfam" id="PF01243"/>
    </source>
</evidence>
<dbReference type="EMBL" id="PVZC01000004">
    <property type="protein sequence ID" value="PRX98682.1"/>
    <property type="molecule type" value="Genomic_DNA"/>
</dbReference>
<accession>A0A2T0Q4F8</accession>
<gene>
    <name evidence="2" type="ORF">CLV72_104261</name>
</gene>
<dbReference type="RefSeq" id="WP_106246049.1">
    <property type="nucleotide sequence ID" value="NZ_PVZC01000004.1"/>
</dbReference>
<organism evidence="2 3">
    <name type="scientific">Allonocardiopsis opalescens</name>
    <dbReference type="NCBI Taxonomy" id="1144618"/>
    <lineage>
        <taxon>Bacteria</taxon>
        <taxon>Bacillati</taxon>
        <taxon>Actinomycetota</taxon>
        <taxon>Actinomycetes</taxon>
        <taxon>Streptosporangiales</taxon>
        <taxon>Allonocardiopsis</taxon>
    </lineage>
</organism>
<keyword evidence="3" id="KW-1185">Reference proteome</keyword>
<proteinExistence type="predicted"/>
<evidence type="ECO:0000313" key="3">
    <source>
        <dbReference type="Proteomes" id="UP000237846"/>
    </source>
</evidence>
<reference evidence="2 3" key="1">
    <citation type="submission" date="2018-03" db="EMBL/GenBank/DDBJ databases">
        <title>Genomic Encyclopedia of Archaeal and Bacterial Type Strains, Phase II (KMG-II): from individual species to whole genera.</title>
        <authorList>
            <person name="Goeker M."/>
        </authorList>
    </citation>
    <scope>NUCLEOTIDE SEQUENCE [LARGE SCALE GENOMIC DNA]</scope>
    <source>
        <strain evidence="2 3">DSM 45601</strain>
    </source>
</reference>
<dbReference type="SUPFAM" id="SSF50475">
    <property type="entry name" value="FMN-binding split barrel"/>
    <property type="match status" value="1"/>
</dbReference>
<dbReference type="Gene3D" id="2.30.110.10">
    <property type="entry name" value="Electron Transport, Fmn-binding Protein, Chain A"/>
    <property type="match status" value="1"/>
</dbReference>